<dbReference type="GO" id="GO:0051287">
    <property type="term" value="F:NAD binding"/>
    <property type="evidence" value="ECO:0007669"/>
    <property type="project" value="InterPro"/>
</dbReference>
<dbReference type="InterPro" id="IPR006139">
    <property type="entry name" value="D-isomer_2_OHA_DH_cat_dom"/>
</dbReference>
<dbReference type="Pfam" id="PF02826">
    <property type="entry name" value="2-Hacid_dh_C"/>
    <property type="match status" value="1"/>
</dbReference>
<dbReference type="EMBL" id="CAKOGL010000012">
    <property type="protein sequence ID" value="CAH2093186.1"/>
    <property type="molecule type" value="Genomic_DNA"/>
</dbReference>
<accession>A0AAU9U5H4</accession>
<dbReference type="Proteomes" id="UP001153954">
    <property type="component" value="Unassembled WGS sequence"/>
</dbReference>
<dbReference type="InterPro" id="IPR050223">
    <property type="entry name" value="D-isomer_2-hydroxyacid_DH"/>
</dbReference>
<dbReference type="GO" id="GO:0005829">
    <property type="term" value="C:cytosol"/>
    <property type="evidence" value="ECO:0007669"/>
    <property type="project" value="TreeGrafter"/>
</dbReference>
<dbReference type="Pfam" id="PF00389">
    <property type="entry name" value="2-Hacid_dh"/>
    <property type="match status" value="1"/>
</dbReference>
<dbReference type="InterPro" id="IPR029752">
    <property type="entry name" value="D-isomer_DH_CS1"/>
</dbReference>
<dbReference type="PANTHER" id="PTHR10996">
    <property type="entry name" value="2-HYDROXYACID DEHYDROGENASE-RELATED"/>
    <property type="match status" value="1"/>
</dbReference>
<dbReference type="GO" id="GO:0008465">
    <property type="term" value="F:hydroxypyruvate reductase (NADH) activity"/>
    <property type="evidence" value="ECO:0007669"/>
    <property type="project" value="TreeGrafter"/>
</dbReference>
<dbReference type="PANTHER" id="PTHR10996:SF277">
    <property type="entry name" value="GLYOXYLATE REDUCTASE_HYDROXYPYRUVATE REDUCTASE"/>
    <property type="match status" value="1"/>
</dbReference>
<comment type="similarity">
    <text evidence="3">Belongs to the D-isomer specific 2-hydroxyacid dehydrogenase family.</text>
</comment>
<name>A0AAU9U5H4_EUPED</name>
<feature type="domain" description="D-isomer specific 2-hydroxyacid dehydrogenase NAD-binding" evidence="5">
    <location>
        <begin position="139"/>
        <end position="317"/>
    </location>
</feature>
<gene>
    <name evidence="6" type="ORF">EEDITHA_LOCUS8877</name>
</gene>
<dbReference type="CDD" id="cd05301">
    <property type="entry name" value="GDH"/>
    <property type="match status" value="1"/>
</dbReference>
<protein>
    <recommendedName>
        <fullName evidence="2">Glyoxylate reductase/hydroxypyruvate reductase</fullName>
    </recommendedName>
</protein>
<evidence type="ECO:0000259" key="4">
    <source>
        <dbReference type="Pfam" id="PF00389"/>
    </source>
</evidence>
<evidence type="ECO:0000259" key="5">
    <source>
        <dbReference type="Pfam" id="PF02826"/>
    </source>
</evidence>
<organism evidence="6 7">
    <name type="scientific">Euphydryas editha</name>
    <name type="common">Edith's checkerspot</name>
    <dbReference type="NCBI Taxonomy" id="104508"/>
    <lineage>
        <taxon>Eukaryota</taxon>
        <taxon>Metazoa</taxon>
        <taxon>Ecdysozoa</taxon>
        <taxon>Arthropoda</taxon>
        <taxon>Hexapoda</taxon>
        <taxon>Insecta</taxon>
        <taxon>Pterygota</taxon>
        <taxon>Neoptera</taxon>
        <taxon>Endopterygota</taxon>
        <taxon>Lepidoptera</taxon>
        <taxon>Glossata</taxon>
        <taxon>Ditrysia</taxon>
        <taxon>Papilionoidea</taxon>
        <taxon>Nymphalidae</taxon>
        <taxon>Nymphalinae</taxon>
        <taxon>Euphydryas</taxon>
    </lineage>
</organism>
<sequence length="349" mass="38286">MFYKRSVIFVSSLFRKGLTCDITRKMSSERYLVYITRSDMPECGVELLKKQCDIKMWHKPSPVPVDEFKKSIPGVNAIFCALTDKINKEILDAAGPELKVVATISVGYDHIDVAECKKRGVKIGYTPDVLTDATAELTMALLLSTSRRLPEAQHEARTGGWVSWAPTWMTGPGLAGSTVGIVGFGRIGQAVARCIKSFNTSKILYFNRSEKQEAKEIGAIKVSFDELLSESDFVICCAPLVPETKEMFNKSAFEKMKNTAVFINTSRGGTVDQNALIEALKKNTIRAAGLDVTTPEPLPLDSPLFKLKNCVILPHIGSATIETRNTMSEISANNILAALNGTNMPAELK</sequence>
<keyword evidence="1 3" id="KW-0560">Oxidoreductase</keyword>
<evidence type="ECO:0000256" key="3">
    <source>
        <dbReference type="RuleBase" id="RU003719"/>
    </source>
</evidence>
<dbReference type="GO" id="GO:0030267">
    <property type="term" value="F:glyoxylate reductase (NADPH) activity"/>
    <property type="evidence" value="ECO:0007669"/>
    <property type="project" value="TreeGrafter"/>
</dbReference>
<evidence type="ECO:0000313" key="7">
    <source>
        <dbReference type="Proteomes" id="UP001153954"/>
    </source>
</evidence>
<dbReference type="Gene3D" id="3.40.50.720">
    <property type="entry name" value="NAD(P)-binding Rossmann-like Domain"/>
    <property type="match status" value="2"/>
</dbReference>
<dbReference type="PROSITE" id="PS00065">
    <property type="entry name" value="D_2_HYDROXYACID_DH_1"/>
    <property type="match status" value="1"/>
</dbReference>
<reference evidence="6" key="1">
    <citation type="submission" date="2022-03" db="EMBL/GenBank/DDBJ databases">
        <authorList>
            <person name="Tunstrom K."/>
        </authorList>
    </citation>
    <scope>NUCLEOTIDE SEQUENCE</scope>
</reference>
<dbReference type="SUPFAM" id="SSF52283">
    <property type="entry name" value="Formate/glycerate dehydrogenase catalytic domain-like"/>
    <property type="match status" value="1"/>
</dbReference>
<comment type="caution">
    <text evidence="6">The sequence shown here is derived from an EMBL/GenBank/DDBJ whole genome shotgun (WGS) entry which is preliminary data.</text>
</comment>
<feature type="domain" description="D-isomer specific 2-hydroxyacid dehydrogenase catalytic" evidence="4">
    <location>
        <begin position="39"/>
        <end position="346"/>
    </location>
</feature>
<dbReference type="InterPro" id="IPR036291">
    <property type="entry name" value="NAD(P)-bd_dom_sf"/>
</dbReference>
<dbReference type="FunFam" id="3.40.50.720:FF:000026">
    <property type="entry name" value="Glyoxylate/hydroxypyruvate reductase B"/>
    <property type="match status" value="1"/>
</dbReference>
<evidence type="ECO:0000313" key="6">
    <source>
        <dbReference type="EMBL" id="CAH2093186.1"/>
    </source>
</evidence>
<proteinExistence type="inferred from homology"/>
<dbReference type="SUPFAM" id="SSF51735">
    <property type="entry name" value="NAD(P)-binding Rossmann-fold domains"/>
    <property type="match status" value="1"/>
</dbReference>
<dbReference type="AlphaFoldDB" id="A0AAU9U5H4"/>
<keyword evidence="7" id="KW-1185">Reference proteome</keyword>
<dbReference type="InterPro" id="IPR006140">
    <property type="entry name" value="D-isomer_DH_NAD-bd"/>
</dbReference>
<evidence type="ECO:0000256" key="1">
    <source>
        <dbReference type="ARBA" id="ARBA00023002"/>
    </source>
</evidence>
<evidence type="ECO:0000256" key="2">
    <source>
        <dbReference type="ARBA" id="ARBA00073306"/>
    </source>
</evidence>